<dbReference type="RefSeq" id="WP_147184151.1">
    <property type="nucleotide sequence ID" value="NZ_CP042382.1"/>
</dbReference>
<keyword evidence="2" id="KW-1133">Transmembrane helix</keyword>
<dbReference type="AlphaFoldDB" id="A0A5B8SUB1"/>
<gene>
    <name evidence="3" type="ORF">FGL86_08435</name>
</gene>
<name>A0A5B8SUB1_9GAMM</name>
<dbReference type="KEGG" id="paur:FGL86_08435"/>
<feature type="region of interest" description="Disordered" evidence="1">
    <location>
        <begin position="149"/>
        <end position="178"/>
    </location>
</feature>
<organism evidence="3 4">
    <name type="scientific">Pistricoccus aurantiacus</name>
    <dbReference type="NCBI Taxonomy" id="1883414"/>
    <lineage>
        <taxon>Bacteria</taxon>
        <taxon>Pseudomonadati</taxon>
        <taxon>Pseudomonadota</taxon>
        <taxon>Gammaproteobacteria</taxon>
        <taxon>Oceanospirillales</taxon>
        <taxon>Halomonadaceae</taxon>
        <taxon>Pistricoccus</taxon>
    </lineage>
</organism>
<feature type="transmembrane region" description="Helical" evidence="2">
    <location>
        <begin position="458"/>
        <end position="485"/>
    </location>
</feature>
<evidence type="ECO:0000313" key="3">
    <source>
        <dbReference type="EMBL" id="QEA39095.1"/>
    </source>
</evidence>
<proteinExistence type="predicted"/>
<dbReference type="EMBL" id="CP042382">
    <property type="protein sequence ID" value="QEA39095.1"/>
    <property type="molecule type" value="Genomic_DNA"/>
</dbReference>
<feature type="transmembrane region" description="Helical" evidence="2">
    <location>
        <begin position="579"/>
        <end position="597"/>
    </location>
</feature>
<dbReference type="Proteomes" id="UP000321272">
    <property type="component" value="Chromosome"/>
</dbReference>
<keyword evidence="4" id="KW-1185">Reference proteome</keyword>
<evidence type="ECO:0000256" key="2">
    <source>
        <dbReference type="SAM" id="Phobius"/>
    </source>
</evidence>
<sequence>MACQIVISPPAGQETTAGQGLTTLSVSGTATECSSVRVRVHQTQPVDVSTPQRTATVTNGQWSVDFTLAAADFQPGTFFCGSGNKYDIHAECADDSTCFASLSGELINCGNCPNVGITITPGDCVNGRRTVGLEANVVAASDATYTWFFGTDEDNQPGEDSQAGDGSGNPWLPPPDSNGVRVVATDHVYEPSSDQPQTIRVRFVTSSGPASTCVAESEFTLGPCRCDLNVVLQVADQAGQEFPAGECLPPDNYMVQVVSSVGSNTTYSWSVNGVADNSQTGAAFNVSIAAGDEKTVSAVVTQGGCTASNGVTVAGCEDCNGFDARLRILDRNRRDVTDEECLPQGDYTVQATSPAGVGNVFTWSIDNEVDDTATDTTLAIALGDNDQRIVTLEAARGACRDIASVVLRTCRPADDRDDDVFIPCLLFKVLALLGLGLVFLGAVLLLCPLVAAPFPPEVALAIGIGLSIGGALLLGLGLLLWFLICQPSACDWLAFLWQALFLLGLVMIYAGLCPGCSWMLVGVIPLIAGAGTSIAWGRNCRPTPCRMLTEWITLFTFVVNVVAILEMVLAACVITSRPIASIIWGLMIAAVQAWLWFEANQRNCIRT</sequence>
<reference evidence="3 4" key="1">
    <citation type="submission" date="2019-06" db="EMBL/GenBank/DDBJ databases">
        <title>Genome analyses of bacteria isolated from kimchi.</title>
        <authorList>
            <person name="Lee S."/>
            <person name="Ahn S."/>
            <person name="Roh S."/>
        </authorList>
    </citation>
    <scope>NUCLEOTIDE SEQUENCE [LARGE SCALE GENOMIC DNA]</scope>
    <source>
        <strain evidence="3 4">CBA4606</strain>
    </source>
</reference>
<keyword evidence="2" id="KW-0472">Membrane</keyword>
<accession>A0A5B8SUB1</accession>
<evidence type="ECO:0000256" key="1">
    <source>
        <dbReference type="SAM" id="MobiDB-lite"/>
    </source>
</evidence>
<feature type="transmembrane region" description="Helical" evidence="2">
    <location>
        <begin position="518"/>
        <end position="536"/>
    </location>
</feature>
<feature type="transmembrane region" description="Helical" evidence="2">
    <location>
        <begin position="425"/>
        <end position="452"/>
    </location>
</feature>
<evidence type="ECO:0000313" key="4">
    <source>
        <dbReference type="Proteomes" id="UP000321272"/>
    </source>
</evidence>
<keyword evidence="2" id="KW-0812">Transmembrane</keyword>
<protein>
    <submittedName>
        <fullName evidence="3">Uncharacterized protein</fullName>
    </submittedName>
</protein>
<feature type="transmembrane region" description="Helical" evidence="2">
    <location>
        <begin position="548"/>
        <end position="573"/>
    </location>
</feature>
<feature type="transmembrane region" description="Helical" evidence="2">
    <location>
        <begin position="492"/>
        <end position="512"/>
    </location>
</feature>